<dbReference type="AlphaFoldDB" id="A0A061R6H7"/>
<evidence type="ECO:0000313" key="2">
    <source>
        <dbReference type="EMBL" id="JAC67588.1"/>
    </source>
</evidence>
<evidence type="ECO:0000256" key="1">
    <source>
        <dbReference type="SAM" id="SignalP"/>
    </source>
</evidence>
<name>A0A061R6H7_9CHLO</name>
<keyword evidence="1" id="KW-0732">Signal</keyword>
<reference evidence="2" key="1">
    <citation type="submission" date="2014-05" db="EMBL/GenBank/DDBJ databases">
        <title>The transcriptome of the halophilic microalga Tetraselmis sp. GSL018 isolated from the Great Salt Lake, Utah.</title>
        <authorList>
            <person name="Jinkerson R.E."/>
            <person name="D'Adamo S."/>
            <person name="Posewitz M.C."/>
        </authorList>
    </citation>
    <scope>NUCLEOTIDE SEQUENCE</scope>
    <source>
        <strain evidence="2">GSL018</strain>
    </source>
</reference>
<protein>
    <recommendedName>
        <fullName evidence="3">Secreted protein</fullName>
    </recommendedName>
</protein>
<organism evidence="2">
    <name type="scientific">Tetraselmis sp. GSL018</name>
    <dbReference type="NCBI Taxonomy" id="582737"/>
    <lineage>
        <taxon>Eukaryota</taxon>
        <taxon>Viridiplantae</taxon>
        <taxon>Chlorophyta</taxon>
        <taxon>core chlorophytes</taxon>
        <taxon>Chlorodendrophyceae</taxon>
        <taxon>Chlorodendrales</taxon>
        <taxon>Chlorodendraceae</taxon>
        <taxon>Tetraselmis</taxon>
    </lineage>
</organism>
<sequence length="64" mass="6697">MATCCQAFLFACPLVMLLPGASLRQMPPLVPSVVNPEISLRTCAFLLSLATTEGAGVVCLADFP</sequence>
<gene>
    <name evidence="2" type="ORF">TSPGSL018_10756</name>
</gene>
<proteinExistence type="predicted"/>
<feature type="non-terminal residue" evidence="2">
    <location>
        <position position="64"/>
    </location>
</feature>
<dbReference type="EMBL" id="GBEZ01018899">
    <property type="protein sequence ID" value="JAC67588.1"/>
    <property type="molecule type" value="Transcribed_RNA"/>
</dbReference>
<evidence type="ECO:0008006" key="3">
    <source>
        <dbReference type="Google" id="ProtNLM"/>
    </source>
</evidence>
<accession>A0A061R6H7</accession>
<feature type="chain" id="PRO_5001605590" description="Secreted protein" evidence="1">
    <location>
        <begin position="24"/>
        <end position="64"/>
    </location>
</feature>
<feature type="signal peptide" evidence="1">
    <location>
        <begin position="1"/>
        <end position="23"/>
    </location>
</feature>